<protein>
    <submittedName>
        <fullName evidence="1">Uncharacterized protein</fullName>
    </submittedName>
</protein>
<dbReference type="EMBL" id="JRPF02000015">
    <property type="protein sequence ID" value="TLD77840.1"/>
    <property type="molecule type" value="Genomic_DNA"/>
</dbReference>
<organism evidence="1 2">
    <name type="scientific">Helicobacter typhlonius</name>
    <dbReference type="NCBI Taxonomy" id="76936"/>
    <lineage>
        <taxon>Bacteria</taxon>
        <taxon>Pseudomonadati</taxon>
        <taxon>Campylobacterota</taxon>
        <taxon>Epsilonproteobacteria</taxon>
        <taxon>Campylobacterales</taxon>
        <taxon>Helicobacteraceae</taxon>
        <taxon>Helicobacter</taxon>
    </lineage>
</organism>
<gene>
    <name evidence="1" type="ORF">LS75_009070</name>
</gene>
<sequence length="145" mass="16551">MGAISLHSDDIYESLDIDFLSLSVCRDITFTPTTFLHTNDIVSNLTDKEFLSMFNTKARFISGKNVKGNKTQIKPLAFYKQGIGVGFNLDFRIDRNVGANAYANALGIFESIATTLFVYFPHLYNFSLCRVIKRAIIFLSRLYWR</sequence>
<dbReference type="AlphaFoldDB" id="A0A4U8RX67"/>
<dbReference type="RefSeq" id="WP_138117660.1">
    <property type="nucleotide sequence ID" value="NZ_CAOJBX010000013.1"/>
</dbReference>
<comment type="caution">
    <text evidence="1">The sequence shown here is derived from an EMBL/GenBank/DDBJ whole genome shotgun (WGS) entry which is preliminary data.</text>
</comment>
<accession>A0A4U8RX67</accession>
<evidence type="ECO:0000313" key="2">
    <source>
        <dbReference type="Proteomes" id="UP000029925"/>
    </source>
</evidence>
<dbReference type="OrthoDB" id="6828033at2"/>
<keyword evidence="2" id="KW-1185">Reference proteome</keyword>
<dbReference type="Proteomes" id="UP000029925">
    <property type="component" value="Unassembled WGS sequence"/>
</dbReference>
<dbReference type="GeneID" id="78152258"/>
<evidence type="ECO:0000313" key="1">
    <source>
        <dbReference type="EMBL" id="TLD77840.1"/>
    </source>
</evidence>
<name>A0A4U8RX67_9HELI</name>
<reference evidence="1 2" key="1">
    <citation type="journal article" date="2014" name="Genome Announc.">
        <title>Draft genome sequences of eight enterohepatic helicobacter species isolated from both laboratory and wild rodents.</title>
        <authorList>
            <person name="Sheh A."/>
            <person name="Shen Z."/>
            <person name="Fox J.G."/>
        </authorList>
    </citation>
    <scope>NUCLEOTIDE SEQUENCE [LARGE SCALE GENOMIC DNA]</scope>
    <source>
        <strain evidence="1 2">MIT 98-6810</strain>
    </source>
</reference>
<proteinExistence type="predicted"/>